<dbReference type="STRING" id="1433126.BN938_0723"/>
<protein>
    <recommendedName>
        <fullName evidence="3">DUF3788 family protein</fullName>
    </recommendedName>
</protein>
<evidence type="ECO:0000313" key="2">
    <source>
        <dbReference type="Proteomes" id="UP000027616"/>
    </source>
</evidence>
<dbReference type="InterPro" id="IPR024265">
    <property type="entry name" value="DUF3788"/>
</dbReference>
<proteinExistence type="predicted"/>
<evidence type="ECO:0008006" key="3">
    <source>
        <dbReference type="Google" id="ProtNLM"/>
    </source>
</evidence>
<dbReference type="KEGG" id="rbc:BN938_0723"/>
<dbReference type="OrthoDB" id="1050063at2"/>
<dbReference type="EMBL" id="HG934468">
    <property type="protein sequence ID" value="CDN30828.1"/>
    <property type="molecule type" value="Genomic_DNA"/>
</dbReference>
<keyword evidence="2" id="KW-1185">Reference proteome</keyword>
<reference evidence="1 2" key="1">
    <citation type="journal article" date="2015" name="Genome Announc.">
        <title>Complete Genome Sequence of the Novel Leech Symbiont Mucinivorans hirudinis M3T.</title>
        <authorList>
            <person name="Nelson M.C."/>
            <person name="Bomar L."/>
            <person name="Graf J."/>
        </authorList>
    </citation>
    <scope>NUCLEOTIDE SEQUENCE [LARGE SCALE GENOMIC DNA]</scope>
    <source>
        <strain evidence="2">M3</strain>
    </source>
</reference>
<organism evidence="1 2">
    <name type="scientific">Mucinivorans hirudinis</name>
    <dbReference type="NCBI Taxonomy" id="1433126"/>
    <lineage>
        <taxon>Bacteria</taxon>
        <taxon>Pseudomonadati</taxon>
        <taxon>Bacteroidota</taxon>
        <taxon>Bacteroidia</taxon>
        <taxon>Bacteroidales</taxon>
        <taxon>Rikenellaceae</taxon>
        <taxon>Mucinivorans</taxon>
    </lineage>
</organism>
<evidence type="ECO:0000313" key="1">
    <source>
        <dbReference type="EMBL" id="CDN30828.1"/>
    </source>
</evidence>
<dbReference type="eggNOG" id="ENOG5032V2J">
    <property type="taxonomic scope" value="Bacteria"/>
</dbReference>
<sequence length="137" mass="16067">MKPILNNPTIEPTPEVLQSVMGENYENYLSFMTLVSKYGLITEWRYYNDGKSWLCKMMYKKKNIFWFSVWVDCFKTTFYFTEKEIENIGALSISEAIKSNFFMQKPIGKLIPMIIEVKSSEPLQDIDAVIGYKLSEK</sequence>
<name>A0A060RAN5_9BACT</name>
<accession>A0A060RAN5</accession>
<dbReference type="HOGENOM" id="CLU_125862_2_0_10"/>
<gene>
    <name evidence="1" type="ORF">BN938_0723</name>
</gene>
<dbReference type="Proteomes" id="UP000027616">
    <property type="component" value="Chromosome I"/>
</dbReference>
<dbReference type="AlphaFoldDB" id="A0A060RAN5"/>
<dbReference type="Pfam" id="PF12663">
    <property type="entry name" value="DUF3788"/>
    <property type="match status" value="1"/>
</dbReference>